<organism evidence="1 2">
    <name type="scientific">Nephila pilipes</name>
    <name type="common">Giant wood spider</name>
    <name type="synonym">Nephila maculata</name>
    <dbReference type="NCBI Taxonomy" id="299642"/>
    <lineage>
        <taxon>Eukaryota</taxon>
        <taxon>Metazoa</taxon>
        <taxon>Ecdysozoa</taxon>
        <taxon>Arthropoda</taxon>
        <taxon>Chelicerata</taxon>
        <taxon>Arachnida</taxon>
        <taxon>Araneae</taxon>
        <taxon>Araneomorphae</taxon>
        <taxon>Entelegynae</taxon>
        <taxon>Araneoidea</taxon>
        <taxon>Nephilidae</taxon>
        <taxon>Nephila</taxon>
    </lineage>
</organism>
<reference evidence="1" key="1">
    <citation type="submission" date="2020-08" db="EMBL/GenBank/DDBJ databases">
        <title>Multicomponent nature underlies the extraordinary mechanical properties of spider dragline silk.</title>
        <authorList>
            <person name="Kono N."/>
            <person name="Nakamura H."/>
            <person name="Mori M."/>
            <person name="Yoshida Y."/>
            <person name="Ohtoshi R."/>
            <person name="Malay A.D."/>
            <person name="Moran D.A.P."/>
            <person name="Tomita M."/>
            <person name="Numata K."/>
            <person name="Arakawa K."/>
        </authorList>
    </citation>
    <scope>NUCLEOTIDE SEQUENCE</scope>
</reference>
<name>A0A8X6QVU2_NEPPI</name>
<accession>A0A8X6QVU2</accession>
<dbReference type="EMBL" id="BMAW01084555">
    <property type="protein sequence ID" value="GFU39249.1"/>
    <property type="molecule type" value="Genomic_DNA"/>
</dbReference>
<evidence type="ECO:0000313" key="1">
    <source>
        <dbReference type="EMBL" id="GFU39249.1"/>
    </source>
</evidence>
<protein>
    <submittedName>
        <fullName evidence="1">Uncharacterized protein</fullName>
    </submittedName>
</protein>
<comment type="caution">
    <text evidence="1">The sequence shown here is derived from an EMBL/GenBank/DDBJ whole genome shotgun (WGS) entry which is preliminary data.</text>
</comment>
<dbReference type="Proteomes" id="UP000887013">
    <property type="component" value="Unassembled WGS sequence"/>
</dbReference>
<proteinExistence type="predicted"/>
<sequence>MLRPIRSRVKSSPIISKDFQTELGPLSDRCNERAVILVEKGRGSRGHGSLGSFRTHEPWSWQLWTRRGKTLPNKNIKNPSSLPRTIGLACFRMITGHDYLQKHLQCLGFKDSACYPLCHHGDMDGVHLKNCS</sequence>
<evidence type="ECO:0000313" key="2">
    <source>
        <dbReference type="Proteomes" id="UP000887013"/>
    </source>
</evidence>
<dbReference type="AlphaFoldDB" id="A0A8X6QVU2"/>
<keyword evidence="2" id="KW-1185">Reference proteome</keyword>
<gene>
    <name evidence="1" type="ORF">NPIL_258441</name>
</gene>
<dbReference type="OrthoDB" id="6427621at2759"/>